<accession>A0AAV1SV86</accession>
<comment type="caution">
    <text evidence="1">The sequence shown here is derived from an EMBL/GenBank/DDBJ whole genome shotgun (WGS) entry which is preliminary data.</text>
</comment>
<dbReference type="EMBL" id="CAWUPB010001197">
    <property type="protein sequence ID" value="CAK7356937.1"/>
    <property type="molecule type" value="Genomic_DNA"/>
</dbReference>
<keyword evidence="2" id="KW-1185">Reference proteome</keyword>
<dbReference type="AlphaFoldDB" id="A0AAV1SV86"/>
<proteinExistence type="predicted"/>
<gene>
    <name evidence="1" type="ORF">DCAF_LOCUS27218</name>
</gene>
<name>A0AAV1SV86_9ROSI</name>
<evidence type="ECO:0000313" key="2">
    <source>
        <dbReference type="Proteomes" id="UP001314170"/>
    </source>
</evidence>
<sequence>MSASFPDPLKAEECFHKLNQMKDNKTFNALEQLFDDRTIKSSQTTRDNFLKTIGEKHPHSDNGFVQHVKASAELLLAIISVFPSLMRGFEEQFQVLLEEKNPINDTLVEVLAKAGPHIKAKFSDFYPFL</sequence>
<reference evidence="1 2" key="1">
    <citation type="submission" date="2024-01" db="EMBL/GenBank/DDBJ databases">
        <authorList>
            <person name="Waweru B."/>
        </authorList>
    </citation>
    <scope>NUCLEOTIDE SEQUENCE [LARGE SCALE GENOMIC DNA]</scope>
</reference>
<dbReference type="Pfam" id="PF20168">
    <property type="entry name" value="PDS5"/>
    <property type="match status" value="1"/>
</dbReference>
<protein>
    <submittedName>
        <fullName evidence="1">Uncharacterized protein</fullName>
    </submittedName>
</protein>
<dbReference type="Proteomes" id="UP001314170">
    <property type="component" value="Unassembled WGS sequence"/>
</dbReference>
<organism evidence="1 2">
    <name type="scientific">Dovyalis caffra</name>
    <dbReference type="NCBI Taxonomy" id="77055"/>
    <lineage>
        <taxon>Eukaryota</taxon>
        <taxon>Viridiplantae</taxon>
        <taxon>Streptophyta</taxon>
        <taxon>Embryophyta</taxon>
        <taxon>Tracheophyta</taxon>
        <taxon>Spermatophyta</taxon>
        <taxon>Magnoliopsida</taxon>
        <taxon>eudicotyledons</taxon>
        <taxon>Gunneridae</taxon>
        <taxon>Pentapetalae</taxon>
        <taxon>rosids</taxon>
        <taxon>fabids</taxon>
        <taxon>Malpighiales</taxon>
        <taxon>Salicaceae</taxon>
        <taxon>Flacourtieae</taxon>
        <taxon>Dovyalis</taxon>
    </lineage>
</organism>
<evidence type="ECO:0000313" key="1">
    <source>
        <dbReference type="EMBL" id="CAK7356937.1"/>
    </source>
</evidence>